<dbReference type="Gene3D" id="1.25.40.10">
    <property type="entry name" value="Tetratricopeptide repeat domain"/>
    <property type="match status" value="1"/>
</dbReference>
<comment type="caution">
    <text evidence="1">The sequence shown here is derived from an EMBL/GenBank/DDBJ whole genome shotgun (WGS) entry which is preliminary data.</text>
</comment>
<accession>A0A9D7FGF7</accession>
<organism evidence="1 2">
    <name type="scientific">Candidatus Propionivibrio dominans</name>
    <dbReference type="NCBI Taxonomy" id="2954373"/>
    <lineage>
        <taxon>Bacteria</taxon>
        <taxon>Pseudomonadati</taxon>
        <taxon>Pseudomonadota</taxon>
        <taxon>Betaproteobacteria</taxon>
        <taxon>Rhodocyclales</taxon>
        <taxon>Rhodocyclaceae</taxon>
        <taxon>Propionivibrio</taxon>
    </lineage>
</organism>
<dbReference type="Pfam" id="PF14559">
    <property type="entry name" value="TPR_19"/>
    <property type="match status" value="1"/>
</dbReference>
<reference evidence="1" key="1">
    <citation type="submission" date="2020-10" db="EMBL/GenBank/DDBJ databases">
        <title>Connecting structure to function with the recovery of over 1000 high-quality activated sludge metagenome-assembled genomes encoding full-length rRNA genes using long-read sequencing.</title>
        <authorList>
            <person name="Singleton C.M."/>
            <person name="Petriglieri F."/>
            <person name="Kristensen J.M."/>
            <person name="Kirkegaard R.H."/>
            <person name="Michaelsen T.Y."/>
            <person name="Andersen M.H."/>
            <person name="Karst S.M."/>
            <person name="Dueholm M.S."/>
            <person name="Nielsen P.H."/>
            <person name="Albertsen M."/>
        </authorList>
    </citation>
    <scope>NUCLEOTIDE SEQUENCE</scope>
    <source>
        <strain evidence="1">EsbW_18-Q3-R4-48_MAXAC.044</strain>
    </source>
</reference>
<name>A0A9D7FGF7_9RHOO</name>
<dbReference type="AlphaFoldDB" id="A0A9D7FGF7"/>
<dbReference type="EMBL" id="JADJNC010000041">
    <property type="protein sequence ID" value="MBK7424695.1"/>
    <property type="molecule type" value="Genomic_DNA"/>
</dbReference>
<dbReference type="SUPFAM" id="SSF48452">
    <property type="entry name" value="TPR-like"/>
    <property type="match status" value="1"/>
</dbReference>
<evidence type="ECO:0000313" key="1">
    <source>
        <dbReference type="EMBL" id="MBK7424695.1"/>
    </source>
</evidence>
<protein>
    <submittedName>
        <fullName evidence="1">Tetratricopeptide repeat protein</fullName>
    </submittedName>
</protein>
<evidence type="ECO:0000313" key="2">
    <source>
        <dbReference type="Proteomes" id="UP000886602"/>
    </source>
</evidence>
<gene>
    <name evidence="1" type="ORF">IPJ48_17305</name>
</gene>
<dbReference type="InterPro" id="IPR011990">
    <property type="entry name" value="TPR-like_helical_dom_sf"/>
</dbReference>
<proteinExistence type="predicted"/>
<sequence length="87" mass="9930">MKHPKAEVTDLYRQAYSMAPDYLFARCGLARCLAGDGQVEEAHKLLDGILDREEFHRSEYRSYLTAQHAFGVICGEHDAVRTFCGHR</sequence>
<dbReference type="Proteomes" id="UP000886602">
    <property type="component" value="Unassembled WGS sequence"/>
</dbReference>